<dbReference type="InterPro" id="IPR012135">
    <property type="entry name" value="Dihydroorotate_DH_1_2"/>
</dbReference>
<dbReference type="GO" id="GO:0006207">
    <property type="term" value="P:'de novo' pyrimidine nucleobase biosynthetic process"/>
    <property type="evidence" value="ECO:0007669"/>
    <property type="project" value="TreeGrafter"/>
</dbReference>
<keyword evidence="4" id="KW-0288">FMN</keyword>
<feature type="domain" description="Dihydroorotate dehydrogenase catalytic" evidence="7">
    <location>
        <begin position="4"/>
        <end position="288"/>
    </location>
</feature>
<dbReference type="EMBL" id="VSSQ01005733">
    <property type="protein sequence ID" value="MPM30239.1"/>
    <property type="molecule type" value="Genomic_DNA"/>
</dbReference>
<dbReference type="GO" id="GO:0004152">
    <property type="term" value="F:dihydroorotate dehydrogenase activity"/>
    <property type="evidence" value="ECO:0007669"/>
    <property type="project" value="InterPro"/>
</dbReference>
<evidence type="ECO:0000256" key="5">
    <source>
        <dbReference type="ARBA" id="ARBA00022975"/>
    </source>
</evidence>
<dbReference type="EC" id="1.3.1.1" evidence="8"/>
<keyword evidence="3" id="KW-0285">Flavoprotein</keyword>
<comment type="cofactor">
    <cofactor evidence="1">
        <name>FMN</name>
        <dbReference type="ChEBI" id="CHEBI:58210"/>
    </cofactor>
</comment>
<evidence type="ECO:0000259" key="7">
    <source>
        <dbReference type="Pfam" id="PF01180"/>
    </source>
</evidence>
<dbReference type="UniPathway" id="UPA00070"/>
<reference evidence="8" key="1">
    <citation type="submission" date="2019-08" db="EMBL/GenBank/DDBJ databases">
        <authorList>
            <person name="Kucharzyk K."/>
            <person name="Murdoch R.W."/>
            <person name="Higgins S."/>
            <person name="Loffler F."/>
        </authorList>
    </citation>
    <scope>NUCLEOTIDE SEQUENCE</scope>
</reference>
<dbReference type="GO" id="GO:0005737">
    <property type="term" value="C:cytoplasm"/>
    <property type="evidence" value="ECO:0007669"/>
    <property type="project" value="InterPro"/>
</dbReference>
<name>A0A644YPJ6_9ZZZZ</name>
<dbReference type="Gene3D" id="3.20.20.70">
    <property type="entry name" value="Aldolase class I"/>
    <property type="match status" value="1"/>
</dbReference>
<dbReference type="InterPro" id="IPR005720">
    <property type="entry name" value="Dihydroorotate_DH_cat"/>
</dbReference>
<dbReference type="InterPro" id="IPR013785">
    <property type="entry name" value="Aldolase_TIM"/>
</dbReference>
<dbReference type="GO" id="GO:0044205">
    <property type="term" value="P:'de novo' UMP biosynthetic process"/>
    <property type="evidence" value="ECO:0007669"/>
    <property type="project" value="UniProtKB-UniPathway"/>
</dbReference>
<evidence type="ECO:0000256" key="2">
    <source>
        <dbReference type="ARBA" id="ARBA00004725"/>
    </source>
</evidence>
<sequence>MVDLRTHYMGLVLDNPLIVASSGLTGSPEGVEKAAAAGAGAVVLKSLFEEQILAEVGKESEGIDLDAHPEAEAFISRTAWEEGSDAYLSLVRDSKQRAGKTPLIASINCVGSGNWASFASRIEEAGADALELNIAYMPNSPSLSSKDIEERVLSTVKEVRHSTTLPIEVKLGSHYSSLPHLAAAISKLGANALVLFNRFYRLDIDIDSMKLVRAQPMSGGDEYHDSLRWMALLFQRTGIELCGATGIHDAQTMAKFILAGASAVQICSALYKGGWKTVGKILDDLRILMEAQGFSSVDSMRGRLSAKSTGRLDEYMRLQYIKALTGIS</sequence>
<dbReference type="GO" id="GO:0004159">
    <property type="term" value="F:dihydropyrimidine dehydrogenase (NAD+) activity"/>
    <property type="evidence" value="ECO:0007669"/>
    <property type="project" value="UniProtKB-EC"/>
</dbReference>
<dbReference type="PIRSF" id="PIRSF000164">
    <property type="entry name" value="DHO_oxidase"/>
    <property type="match status" value="1"/>
</dbReference>
<dbReference type="PANTHER" id="PTHR48109">
    <property type="entry name" value="DIHYDROOROTATE DEHYDROGENASE (QUINONE), MITOCHONDRIAL-RELATED"/>
    <property type="match status" value="1"/>
</dbReference>
<evidence type="ECO:0000256" key="3">
    <source>
        <dbReference type="ARBA" id="ARBA00022630"/>
    </source>
</evidence>
<evidence type="ECO:0000256" key="6">
    <source>
        <dbReference type="ARBA" id="ARBA00023002"/>
    </source>
</evidence>
<protein>
    <submittedName>
        <fullName evidence="8">NAD-dependent dihydropyrimidine dehydrogenase subunit PreA</fullName>
        <ecNumber evidence="8">1.3.1.1</ecNumber>
    </submittedName>
</protein>
<keyword evidence="5" id="KW-0665">Pyrimidine biosynthesis</keyword>
<comment type="pathway">
    <text evidence="2">Pyrimidine metabolism; UMP biosynthesis via de novo pathway.</text>
</comment>
<comment type="caution">
    <text evidence="8">The sequence shown here is derived from an EMBL/GenBank/DDBJ whole genome shotgun (WGS) entry which is preliminary data.</text>
</comment>
<evidence type="ECO:0000313" key="8">
    <source>
        <dbReference type="EMBL" id="MPM30239.1"/>
    </source>
</evidence>
<dbReference type="SUPFAM" id="SSF51395">
    <property type="entry name" value="FMN-linked oxidoreductases"/>
    <property type="match status" value="1"/>
</dbReference>
<keyword evidence="6 8" id="KW-0560">Oxidoreductase</keyword>
<dbReference type="AlphaFoldDB" id="A0A644YPJ6"/>
<organism evidence="8">
    <name type="scientific">bioreactor metagenome</name>
    <dbReference type="NCBI Taxonomy" id="1076179"/>
    <lineage>
        <taxon>unclassified sequences</taxon>
        <taxon>metagenomes</taxon>
        <taxon>ecological metagenomes</taxon>
    </lineage>
</organism>
<accession>A0A644YPJ6</accession>
<proteinExistence type="predicted"/>
<gene>
    <name evidence="8" type="primary">preA_11</name>
    <name evidence="8" type="ORF">SDC9_76787</name>
</gene>
<dbReference type="InterPro" id="IPR050074">
    <property type="entry name" value="DHO_dehydrogenase"/>
</dbReference>
<dbReference type="PANTHER" id="PTHR48109:SF3">
    <property type="entry name" value="SLL0744 PROTEIN"/>
    <property type="match status" value="1"/>
</dbReference>
<evidence type="ECO:0000256" key="4">
    <source>
        <dbReference type="ARBA" id="ARBA00022643"/>
    </source>
</evidence>
<dbReference type="NCBIfam" id="NF005741">
    <property type="entry name" value="PRK07565.1"/>
    <property type="match status" value="1"/>
</dbReference>
<evidence type="ECO:0000256" key="1">
    <source>
        <dbReference type="ARBA" id="ARBA00001917"/>
    </source>
</evidence>
<dbReference type="Pfam" id="PF01180">
    <property type="entry name" value="DHO_dh"/>
    <property type="match status" value="1"/>
</dbReference>